<organism evidence="2 3">
    <name type="scientific">Chryseobacterium oncorhynchi</name>
    <dbReference type="NCBI Taxonomy" id="741074"/>
    <lineage>
        <taxon>Bacteria</taxon>
        <taxon>Pseudomonadati</taxon>
        <taxon>Bacteroidota</taxon>
        <taxon>Flavobacteriia</taxon>
        <taxon>Flavobacteriales</taxon>
        <taxon>Weeksellaceae</taxon>
        <taxon>Chryseobacterium group</taxon>
        <taxon>Chryseobacterium</taxon>
    </lineage>
</organism>
<gene>
    <name evidence="2" type="ORF">C1638_006855</name>
</gene>
<keyword evidence="1" id="KW-0812">Transmembrane</keyword>
<evidence type="ECO:0000313" key="3">
    <source>
        <dbReference type="Proteomes" id="UP000236182"/>
    </source>
</evidence>
<name>A0A316WX16_9FLAO</name>
<feature type="transmembrane region" description="Helical" evidence="1">
    <location>
        <begin position="22"/>
        <end position="45"/>
    </location>
</feature>
<keyword evidence="1" id="KW-0472">Membrane</keyword>
<evidence type="ECO:0000256" key="1">
    <source>
        <dbReference type="SAM" id="Phobius"/>
    </source>
</evidence>
<reference evidence="2" key="1">
    <citation type="submission" date="2018-04" db="EMBL/GenBank/DDBJ databases">
        <title>Draft Genome Sequences of Chryseobacterium lactis NCTC11390T isolated from milk, Chryseobacterium oncorhynchi 701B-08T from rainbow trout, and Chryseobacterium viscerum 687B-08T from diseased fish.</title>
        <authorList>
            <person name="Jeong J.-J."/>
            <person name="Lee Y.J."/>
            <person name="Pathiraja D."/>
            <person name="Park B."/>
            <person name="Choi I.-G."/>
            <person name="Kim K.D."/>
        </authorList>
    </citation>
    <scope>NUCLEOTIDE SEQUENCE [LARGE SCALE GENOMIC DNA]</scope>
    <source>
        <strain evidence="2">701B-08</strain>
    </source>
</reference>
<proteinExistence type="predicted"/>
<protein>
    <submittedName>
        <fullName evidence="2">Uncharacterized protein</fullName>
    </submittedName>
</protein>
<accession>A0A316WX16</accession>
<keyword evidence="1" id="KW-1133">Transmembrane helix</keyword>
<dbReference type="EMBL" id="PPEI02000002">
    <property type="protein sequence ID" value="PWN66091.1"/>
    <property type="molecule type" value="Genomic_DNA"/>
</dbReference>
<sequence>MWFEIIYFFSIHFWQSNIKNDWLKFLTFSILCFVVAVSGFSLIIYKIDLSVQITLHQDNRIKLAVHLKN</sequence>
<evidence type="ECO:0000313" key="2">
    <source>
        <dbReference type="EMBL" id="PWN66091.1"/>
    </source>
</evidence>
<keyword evidence="3" id="KW-1185">Reference proteome</keyword>
<comment type="caution">
    <text evidence="2">The sequence shown here is derived from an EMBL/GenBank/DDBJ whole genome shotgun (WGS) entry which is preliminary data.</text>
</comment>
<dbReference type="AlphaFoldDB" id="A0A316WX16"/>
<dbReference type="Proteomes" id="UP000236182">
    <property type="component" value="Unassembled WGS sequence"/>
</dbReference>